<evidence type="ECO:0000256" key="4">
    <source>
        <dbReference type="ARBA" id="ARBA00022692"/>
    </source>
</evidence>
<feature type="transmembrane region" description="Helical" evidence="8">
    <location>
        <begin position="69"/>
        <end position="98"/>
    </location>
</feature>
<keyword evidence="4 8" id="KW-0812">Transmembrane</keyword>
<comment type="similarity">
    <text evidence="7">Belongs to the glycosyltransferase 87 family.</text>
</comment>
<accession>A0A372ZJ54</accession>
<evidence type="ECO:0000256" key="1">
    <source>
        <dbReference type="ARBA" id="ARBA00004651"/>
    </source>
</evidence>
<dbReference type="Proteomes" id="UP000263377">
    <property type="component" value="Unassembled WGS sequence"/>
</dbReference>
<dbReference type="InterPro" id="IPR018584">
    <property type="entry name" value="GT87"/>
</dbReference>
<dbReference type="GO" id="GO:0016758">
    <property type="term" value="F:hexosyltransferase activity"/>
    <property type="evidence" value="ECO:0007669"/>
    <property type="project" value="InterPro"/>
</dbReference>
<feature type="transmembrane region" description="Helical" evidence="8">
    <location>
        <begin position="6"/>
        <end position="25"/>
    </location>
</feature>
<keyword evidence="6 8" id="KW-0472">Membrane</keyword>
<comment type="caution">
    <text evidence="9">The sequence shown here is derived from an EMBL/GenBank/DDBJ whole genome shotgun (WGS) entry which is preliminary data.</text>
</comment>
<evidence type="ECO:0000256" key="7">
    <source>
        <dbReference type="ARBA" id="ARBA00024033"/>
    </source>
</evidence>
<evidence type="ECO:0000256" key="3">
    <source>
        <dbReference type="ARBA" id="ARBA00022679"/>
    </source>
</evidence>
<feature type="transmembrane region" description="Helical" evidence="8">
    <location>
        <begin position="330"/>
        <end position="346"/>
    </location>
</feature>
<evidence type="ECO:0000256" key="6">
    <source>
        <dbReference type="ARBA" id="ARBA00023136"/>
    </source>
</evidence>
<proteinExistence type="inferred from homology"/>
<feature type="transmembrane region" description="Helical" evidence="8">
    <location>
        <begin position="118"/>
        <end position="140"/>
    </location>
</feature>
<reference evidence="9 10" key="1">
    <citation type="submission" date="2018-08" db="EMBL/GenBank/DDBJ databases">
        <title>Diversity &amp; Physiological Properties of Lignin-Decomposing Actinobacteria from Soil.</title>
        <authorList>
            <person name="Roh S.G."/>
            <person name="Kim S.B."/>
        </authorList>
    </citation>
    <scope>NUCLEOTIDE SEQUENCE [LARGE SCALE GENOMIC DNA]</scope>
    <source>
        <strain evidence="9 10">MMS17-GH009</strain>
    </source>
</reference>
<dbReference type="AlphaFoldDB" id="A0A372ZJ54"/>
<keyword evidence="10" id="KW-1185">Reference proteome</keyword>
<keyword evidence="5 8" id="KW-1133">Transmembrane helix</keyword>
<feature type="transmembrane region" description="Helical" evidence="8">
    <location>
        <begin position="302"/>
        <end position="324"/>
    </location>
</feature>
<dbReference type="Pfam" id="PF09594">
    <property type="entry name" value="GT87"/>
    <property type="match status" value="1"/>
</dbReference>
<evidence type="ECO:0000313" key="10">
    <source>
        <dbReference type="Proteomes" id="UP000263377"/>
    </source>
</evidence>
<keyword evidence="2" id="KW-1003">Cell membrane</keyword>
<keyword evidence="3" id="KW-0808">Transferase</keyword>
<gene>
    <name evidence="9" type="ORF">DR950_36725</name>
</gene>
<sequence>MVPVPVPVLAAVAVAVAAVASALLLRGLLLQYESSDWYYFLGPWYRYIAAHGGFQALGDTGFSDYNVPYLYLMAALGRLPVPALAAVKCLSVLFDLALAYYTHRIVALRWPHRPWRPFAAAVTVLFLPTVVTNSGWWAQADAIFTAFLLGGVHHLLHGRPWWTCAFFGIALAFKLQAVFLFPLLLVVVLARRMPWRCLLAVPAAYLALDVPAVLLGADPWQLLTVYARQTGTYRDLTLNAPSVYQFVSVPPGEDDPVRRAGVLVAGALVLALIALAVRALRSTGGAAGEPLADRSTAGGGRAGLTGTGILLLATVFAIAVPFLLPSMHERYFYVADVLSVIVAFHLPRQLWYLPVLVQLASFGSYLKFIAPGVAPYLSMPAHGALMLLALVAVLRAAAREFGLLRV</sequence>
<feature type="transmembrane region" description="Helical" evidence="8">
    <location>
        <begin position="376"/>
        <end position="398"/>
    </location>
</feature>
<evidence type="ECO:0000256" key="5">
    <source>
        <dbReference type="ARBA" id="ARBA00022989"/>
    </source>
</evidence>
<evidence type="ECO:0000313" key="9">
    <source>
        <dbReference type="EMBL" id="RGD55888.1"/>
    </source>
</evidence>
<dbReference type="EMBL" id="QVIG01000002">
    <property type="protein sequence ID" value="RGD55888.1"/>
    <property type="molecule type" value="Genomic_DNA"/>
</dbReference>
<protein>
    <submittedName>
        <fullName evidence="9">DUF2029 domain-containing protein</fullName>
    </submittedName>
</protein>
<dbReference type="GO" id="GO:0005886">
    <property type="term" value="C:plasma membrane"/>
    <property type="evidence" value="ECO:0007669"/>
    <property type="project" value="UniProtKB-SubCell"/>
</dbReference>
<feature type="transmembrane region" description="Helical" evidence="8">
    <location>
        <begin position="260"/>
        <end position="281"/>
    </location>
</feature>
<organism evidence="9 10">
    <name type="scientific">Kitasatospora xanthocidica</name>
    <dbReference type="NCBI Taxonomy" id="83382"/>
    <lineage>
        <taxon>Bacteria</taxon>
        <taxon>Bacillati</taxon>
        <taxon>Actinomycetota</taxon>
        <taxon>Actinomycetes</taxon>
        <taxon>Kitasatosporales</taxon>
        <taxon>Streptomycetaceae</taxon>
        <taxon>Kitasatospora</taxon>
    </lineage>
</organism>
<evidence type="ECO:0000256" key="2">
    <source>
        <dbReference type="ARBA" id="ARBA00022475"/>
    </source>
</evidence>
<evidence type="ECO:0000256" key="8">
    <source>
        <dbReference type="SAM" id="Phobius"/>
    </source>
</evidence>
<feature type="transmembrane region" description="Helical" evidence="8">
    <location>
        <begin position="160"/>
        <end position="190"/>
    </location>
</feature>
<comment type="subcellular location">
    <subcellularLocation>
        <location evidence="1">Cell membrane</location>
        <topology evidence="1">Multi-pass membrane protein</topology>
    </subcellularLocation>
</comment>
<name>A0A372ZJ54_9ACTN</name>